<dbReference type="InterPro" id="IPR012340">
    <property type="entry name" value="NA-bd_OB-fold"/>
</dbReference>
<dbReference type="Gene3D" id="1.10.150.20">
    <property type="entry name" value="5' to 3' exonuclease, C-terminal subdomain"/>
    <property type="match status" value="2"/>
</dbReference>
<dbReference type="InterPro" id="IPR025249">
    <property type="entry name" value="TF_NusA_KH_1st"/>
</dbReference>
<evidence type="ECO:0000313" key="11">
    <source>
        <dbReference type="Proteomes" id="UP001262754"/>
    </source>
</evidence>
<evidence type="ECO:0000256" key="8">
    <source>
        <dbReference type="SAM" id="MobiDB-lite"/>
    </source>
</evidence>
<evidence type="ECO:0000256" key="3">
    <source>
        <dbReference type="ARBA" id="ARBA00022814"/>
    </source>
</evidence>
<dbReference type="InterPro" id="IPR013735">
    <property type="entry name" value="TF_NusA_N"/>
</dbReference>
<reference evidence="10 11" key="1">
    <citation type="submission" date="2023-07" db="EMBL/GenBank/DDBJ databases">
        <title>Sorghum-associated microbial communities from plants grown in Nebraska, USA.</title>
        <authorList>
            <person name="Schachtman D."/>
        </authorList>
    </citation>
    <scope>NUCLEOTIDE SEQUENCE [LARGE SCALE GENOMIC DNA]</scope>
    <source>
        <strain evidence="10 11">DS2154</strain>
    </source>
</reference>
<dbReference type="SMART" id="SM00316">
    <property type="entry name" value="S1"/>
    <property type="match status" value="1"/>
</dbReference>
<dbReference type="HAMAP" id="MF_00945_B">
    <property type="entry name" value="NusA_B"/>
    <property type="match status" value="1"/>
</dbReference>
<dbReference type="RefSeq" id="WP_310030732.1">
    <property type="nucleotide sequence ID" value="NZ_JAVDRL010000004.1"/>
</dbReference>
<dbReference type="InterPro" id="IPR010213">
    <property type="entry name" value="TF_NusA"/>
</dbReference>
<dbReference type="SUPFAM" id="SSF54814">
    <property type="entry name" value="Prokaryotic type KH domain (KH-domain type II)"/>
    <property type="match status" value="2"/>
</dbReference>
<dbReference type="CDD" id="cd04455">
    <property type="entry name" value="S1_NusA"/>
    <property type="match status" value="1"/>
</dbReference>
<keyword evidence="4 7" id="KW-0694">RNA-binding</keyword>
<feature type="domain" description="S1 motif" evidence="9">
    <location>
        <begin position="145"/>
        <end position="209"/>
    </location>
</feature>
<comment type="similarity">
    <text evidence="7">Belongs to the NusA family.</text>
</comment>
<comment type="subunit">
    <text evidence="7">Monomer. Binds directly to the core enzyme of the DNA-dependent RNA polymerase and to nascent RNA.</text>
</comment>
<comment type="caution">
    <text evidence="10">The sequence shown here is derived from an EMBL/GenBank/DDBJ whole genome shotgun (WGS) entry which is preliminary data.</text>
</comment>
<keyword evidence="11" id="KW-1185">Reference proteome</keyword>
<dbReference type="InterPro" id="IPR009019">
    <property type="entry name" value="KH_sf_prok-type"/>
</dbReference>
<dbReference type="Proteomes" id="UP001262754">
    <property type="component" value="Unassembled WGS sequence"/>
</dbReference>
<dbReference type="SUPFAM" id="SSF50249">
    <property type="entry name" value="Nucleic acid-binding proteins"/>
    <property type="match status" value="1"/>
</dbReference>
<dbReference type="InterPro" id="IPR004087">
    <property type="entry name" value="KH_dom"/>
</dbReference>
<dbReference type="InterPro" id="IPR010214">
    <property type="entry name" value="Tscrpt_termin_fac_NusA_C_rpt"/>
</dbReference>
<evidence type="ECO:0000256" key="6">
    <source>
        <dbReference type="ARBA" id="ARBA00023163"/>
    </source>
</evidence>
<dbReference type="NCBIfam" id="TIGR01954">
    <property type="entry name" value="nusA_Cterm_rpt"/>
    <property type="match status" value="1"/>
</dbReference>
<dbReference type="InterPro" id="IPR058582">
    <property type="entry name" value="KH_NusA_2nd"/>
</dbReference>
<gene>
    <name evidence="7" type="primary">nusA</name>
    <name evidence="10" type="ORF">J2800_001702</name>
</gene>
<dbReference type="PROSITE" id="PS50126">
    <property type="entry name" value="S1"/>
    <property type="match status" value="1"/>
</dbReference>
<dbReference type="InterPro" id="IPR015946">
    <property type="entry name" value="KH_dom-like_a/b"/>
</dbReference>
<dbReference type="PANTHER" id="PTHR22648:SF0">
    <property type="entry name" value="TRANSCRIPTION TERMINATION_ANTITERMINATION PROTEIN NUSA"/>
    <property type="match status" value="1"/>
</dbReference>
<comment type="subcellular location">
    <subcellularLocation>
        <location evidence="7">Cytoplasm</location>
    </subcellularLocation>
</comment>
<feature type="region of interest" description="Disordered" evidence="8">
    <location>
        <begin position="523"/>
        <end position="558"/>
    </location>
</feature>
<dbReference type="EMBL" id="JAVDRL010000004">
    <property type="protein sequence ID" value="MDR6530963.1"/>
    <property type="molecule type" value="Genomic_DNA"/>
</dbReference>
<dbReference type="NCBIfam" id="TIGR01953">
    <property type="entry name" value="NusA"/>
    <property type="match status" value="1"/>
</dbReference>
<dbReference type="Pfam" id="PF00575">
    <property type="entry name" value="S1"/>
    <property type="match status" value="1"/>
</dbReference>
<evidence type="ECO:0000256" key="1">
    <source>
        <dbReference type="ARBA" id="ARBA00022472"/>
    </source>
</evidence>
<dbReference type="Gene3D" id="3.30.1480.10">
    <property type="entry name" value="NusA, N-terminal domain"/>
    <property type="match status" value="1"/>
</dbReference>
<dbReference type="InterPro" id="IPR003029">
    <property type="entry name" value="S1_domain"/>
</dbReference>
<dbReference type="CDD" id="cd22529">
    <property type="entry name" value="KH-II_NusA_rpt2"/>
    <property type="match status" value="1"/>
</dbReference>
<proteinExistence type="inferred from homology"/>
<evidence type="ECO:0000256" key="5">
    <source>
        <dbReference type="ARBA" id="ARBA00023015"/>
    </source>
</evidence>
<dbReference type="SUPFAM" id="SSF69705">
    <property type="entry name" value="Transcription factor NusA, N-terminal domain"/>
    <property type="match status" value="1"/>
</dbReference>
<dbReference type="PANTHER" id="PTHR22648">
    <property type="entry name" value="TRANSCRIPTION TERMINATION FACTOR NUSA"/>
    <property type="match status" value="1"/>
</dbReference>
<dbReference type="Gene3D" id="2.40.50.140">
    <property type="entry name" value="Nucleic acid-binding proteins"/>
    <property type="match status" value="1"/>
</dbReference>
<sequence length="558" mass="62258">MAIGISANRLELLQIADAVAREKDIEKEVVIEAIEDALQKAARARYGAEHDIRVKIDPRTGETTQKRVIEVVSDDFELEGEIGKVQLSSAKRTWRDAEIGKIYEETLPPFEIGRVQTQMARQVVMHKVREAERERQYDEYKDRAGEIVNGSVKRVEYGNVIVDLGRGEGIMRRDQSIPRENFNVGDRIRAYIYDVRRETKGPQIMLSRAHGGFMAKLFAQEVPEVYDGVIEIRAVARDPGSRAKMAVISNDSSIDPVGACVGMRGSRVQAVVAELQGEKIDIIQWSEDEATFIVNALAPAEVSKVVMDEEDERVEVVVPDEQLSLAIGRRGQNVRLASQLTSWQIDIMTESQESERRQREFSERTALFQEALDVDEVIAQLLVTEGFAAVEDVAYVEPHEIAAIEGFDDETADELQTRAREFLEKEAAALDAKRLELGVEDGLLEIEGVTLPVAVALGEGDVKSVEDLAGLIPDDLRGWFETKDGERTREAGILDSFNLSPEDAEALIMRARIVMGWVEAPPEPEYVEEEGEFEEEAGEAPAEASDEAVEETEETKED</sequence>
<dbReference type="Gene3D" id="3.30.300.20">
    <property type="match status" value="2"/>
</dbReference>
<name>A0ABU1MXR4_9CAUL</name>
<organism evidence="10 11">
    <name type="scientific">Caulobacter rhizosphaerae</name>
    <dbReference type="NCBI Taxonomy" id="2010972"/>
    <lineage>
        <taxon>Bacteria</taxon>
        <taxon>Pseudomonadati</taxon>
        <taxon>Pseudomonadota</taxon>
        <taxon>Alphaproteobacteria</taxon>
        <taxon>Caulobacterales</taxon>
        <taxon>Caulobacteraceae</taxon>
        <taxon>Caulobacter</taxon>
    </lineage>
</organism>
<evidence type="ECO:0000313" key="10">
    <source>
        <dbReference type="EMBL" id="MDR6530963.1"/>
    </source>
</evidence>
<keyword evidence="2 7" id="KW-0963">Cytoplasm</keyword>
<keyword evidence="5 7" id="KW-0805">Transcription regulation</keyword>
<dbReference type="InterPro" id="IPR030842">
    <property type="entry name" value="TF_NusA_bacterial"/>
</dbReference>
<dbReference type="CDD" id="cd02134">
    <property type="entry name" value="KH-II_NusA_rpt1"/>
    <property type="match status" value="1"/>
</dbReference>
<feature type="compositionally biased region" description="Acidic residues" evidence="8">
    <location>
        <begin position="525"/>
        <end position="558"/>
    </location>
</feature>
<comment type="function">
    <text evidence="7">Participates in both transcription termination and antitermination.</text>
</comment>
<evidence type="ECO:0000259" key="9">
    <source>
        <dbReference type="PROSITE" id="PS50126"/>
    </source>
</evidence>
<dbReference type="InterPro" id="IPR036555">
    <property type="entry name" value="NusA_N_sf"/>
</dbReference>
<keyword evidence="3 7" id="KW-0889">Transcription antitermination</keyword>
<evidence type="ECO:0000256" key="2">
    <source>
        <dbReference type="ARBA" id="ARBA00022490"/>
    </source>
</evidence>
<dbReference type="Pfam" id="PF13184">
    <property type="entry name" value="KH_NusA_1st"/>
    <property type="match status" value="1"/>
</dbReference>
<dbReference type="Pfam" id="PF08529">
    <property type="entry name" value="NusA_N"/>
    <property type="match status" value="1"/>
</dbReference>
<keyword evidence="6 7" id="KW-0804">Transcription</keyword>
<accession>A0ABU1MXR4</accession>
<dbReference type="SUPFAM" id="SSF47794">
    <property type="entry name" value="Rad51 N-terminal domain-like"/>
    <property type="match status" value="1"/>
</dbReference>
<dbReference type="InterPro" id="IPR010995">
    <property type="entry name" value="DNA_repair_Rad51/TF_NusA_a-hlx"/>
</dbReference>
<evidence type="ECO:0000256" key="4">
    <source>
        <dbReference type="ARBA" id="ARBA00022884"/>
    </source>
</evidence>
<dbReference type="PROSITE" id="PS50084">
    <property type="entry name" value="KH_TYPE_1"/>
    <property type="match status" value="1"/>
</dbReference>
<dbReference type="Pfam" id="PF26594">
    <property type="entry name" value="KH_NusA_2nd"/>
    <property type="match status" value="1"/>
</dbReference>
<keyword evidence="1 7" id="KW-0806">Transcription termination</keyword>
<dbReference type="SMART" id="SM00322">
    <property type="entry name" value="KH"/>
    <property type="match status" value="2"/>
</dbReference>
<evidence type="ECO:0000256" key="7">
    <source>
        <dbReference type="HAMAP-Rule" id="MF_00945"/>
    </source>
</evidence>
<protein>
    <recommendedName>
        <fullName evidence="7">Transcription termination/antitermination protein NusA</fullName>
    </recommendedName>
</protein>
<dbReference type="Pfam" id="PF14520">
    <property type="entry name" value="HHH_5"/>
    <property type="match status" value="1"/>
</dbReference>